<feature type="region of interest" description="Disordered" evidence="1">
    <location>
        <begin position="421"/>
        <end position="440"/>
    </location>
</feature>
<feature type="region of interest" description="Disordered" evidence="1">
    <location>
        <begin position="552"/>
        <end position="573"/>
    </location>
</feature>
<dbReference type="Proteomes" id="UP000799766">
    <property type="component" value="Unassembled WGS sequence"/>
</dbReference>
<feature type="region of interest" description="Disordered" evidence="1">
    <location>
        <begin position="290"/>
        <end position="326"/>
    </location>
</feature>
<protein>
    <submittedName>
        <fullName evidence="2">Maintenance of telomere capping protein 1</fullName>
    </submittedName>
</protein>
<gene>
    <name evidence="2" type="ORF">BDY21DRAFT_290952</name>
</gene>
<reference evidence="2" key="1">
    <citation type="journal article" date="2020" name="Stud. Mycol.">
        <title>101 Dothideomycetes genomes: a test case for predicting lifestyles and emergence of pathogens.</title>
        <authorList>
            <person name="Haridas S."/>
            <person name="Albert R."/>
            <person name="Binder M."/>
            <person name="Bloem J."/>
            <person name="Labutti K."/>
            <person name="Salamov A."/>
            <person name="Andreopoulos B."/>
            <person name="Baker S."/>
            <person name="Barry K."/>
            <person name="Bills G."/>
            <person name="Bluhm B."/>
            <person name="Cannon C."/>
            <person name="Castanera R."/>
            <person name="Culley D."/>
            <person name="Daum C."/>
            <person name="Ezra D."/>
            <person name="Gonzalez J."/>
            <person name="Henrissat B."/>
            <person name="Kuo A."/>
            <person name="Liang C."/>
            <person name="Lipzen A."/>
            <person name="Lutzoni F."/>
            <person name="Magnuson J."/>
            <person name="Mondo S."/>
            <person name="Nolan M."/>
            <person name="Ohm R."/>
            <person name="Pangilinan J."/>
            <person name="Park H.-J."/>
            <person name="Ramirez L."/>
            <person name="Alfaro M."/>
            <person name="Sun H."/>
            <person name="Tritt A."/>
            <person name="Yoshinaga Y."/>
            <person name="Zwiers L.-H."/>
            <person name="Turgeon B."/>
            <person name="Goodwin S."/>
            <person name="Spatafora J."/>
            <person name="Crous P."/>
            <person name="Grigoriev I."/>
        </authorList>
    </citation>
    <scope>NUCLEOTIDE SEQUENCE</scope>
    <source>
        <strain evidence="2">ATCC 16933</strain>
    </source>
</reference>
<feature type="region of interest" description="Disordered" evidence="1">
    <location>
        <begin position="21"/>
        <end position="176"/>
    </location>
</feature>
<dbReference type="OrthoDB" id="5594977at2759"/>
<name>A0A6A6NSG8_9PEZI</name>
<evidence type="ECO:0000256" key="1">
    <source>
        <dbReference type="SAM" id="MobiDB-lite"/>
    </source>
</evidence>
<accession>A0A6A6NSG8</accession>
<proteinExistence type="predicted"/>
<keyword evidence="3" id="KW-1185">Reference proteome</keyword>
<dbReference type="PANTHER" id="PTHR28265:SF1">
    <property type="entry name" value="MAINTENANCE OF TELOMERE CAPPING PROTEIN 1"/>
    <property type="match status" value="1"/>
</dbReference>
<evidence type="ECO:0000313" key="3">
    <source>
        <dbReference type="Proteomes" id="UP000799766"/>
    </source>
</evidence>
<dbReference type="EMBL" id="MU001690">
    <property type="protein sequence ID" value="KAF2454679.1"/>
    <property type="molecule type" value="Genomic_DNA"/>
</dbReference>
<sequence>MSKKEPTGDDLFAEFDQLKAEAEAEAAVASSKPRAGGKKAARPPGSKGDGEGGADDALAELESLARPASRPNTPRLGAGAGAGSAARNRSAGPAGAGVATPPSTTAGSARTSEDRAAAAAAVVVGGGGGSAGANLPRKSGESARSFHQGVAPPQQVEGEDDGEEKKKEQKQGGGGWWGGFLSTASAAVKQAEAAVKEIQRNEEAQRWAEQVKGNVGALRGFGGELRSRALPTFTSILHHLAPPISQHERLQIHITHDLSGYPSLDPVIYSTFSRVMSQVEGGDLMVIQRGSESTQKRSSSDVPRGAFTGGGGGGGGSSGGSLTSTGWNDGPWWRDASVKRDMGAVRGLVEGTKLARVSAETYAAEYFAARGGLEEAARQATQVLSESNPVRSSDIFLAVQAVAHDAAGELFGGASAASASASASSEETKPAGSPPGGIQAPDDRDELVCFAVHLHDPVHSISFSALSQAFPLKWAQWLDAEAPAPPALDEDGGGDEAPVNPLPLEIVDIIRSGGVDPREWVAEWVEEIVSLGIGVVAQRYVARRMGVGEGGIGRGKRREEAVESGGGEAARAI</sequence>
<dbReference type="InterPro" id="IPR018814">
    <property type="entry name" value="DUF5427"/>
</dbReference>
<feature type="compositionally biased region" description="Gly residues" evidence="1">
    <location>
        <begin position="564"/>
        <end position="573"/>
    </location>
</feature>
<feature type="compositionally biased region" description="Low complexity" evidence="1">
    <location>
        <begin position="83"/>
        <end position="107"/>
    </location>
</feature>
<organism evidence="2 3">
    <name type="scientific">Lineolata rhizophorae</name>
    <dbReference type="NCBI Taxonomy" id="578093"/>
    <lineage>
        <taxon>Eukaryota</taxon>
        <taxon>Fungi</taxon>
        <taxon>Dikarya</taxon>
        <taxon>Ascomycota</taxon>
        <taxon>Pezizomycotina</taxon>
        <taxon>Dothideomycetes</taxon>
        <taxon>Dothideomycetes incertae sedis</taxon>
        <taxon>Lineolatales</taxon>
        <taxon>Lineolataceae</taxon>
        <taxon>Lineolata</taxon>
    </lineage>
</organism>
<dbReference type="PANTHER" id="PTHR28265">
    <property type="entry name" value="MAINTENANCE OF TELOMERE CAPPING PROTEIN 1"/>
    <property type="match status" value="1"/>
</dbReference>
<feature type="compositionally biased region" description="Gly residues" evidence="1">
    <location>
        <begin position="307"/>
        <end position="319"/>
    </location>
</feature>
<dbReference type="Pfam" id="PF10310">
    <property type="entry name" value="DUF5427"/>
    <property type="match status" value="1"/>
</dbReference>
<evidence type="ECO:0000313" key="2">
    <source>
        <dbReference type="EMBL" id="KAF2454679.1"/>
    </source>
</evidence>
<dbReference type="AlphaFoldDB" id="A0A6A6NSG8"/>